<feature type="domain" description="Tyr recombinase" evidence="2">
    <location>
        <begin position="1"/>
        <end position="85"/>
    </location>
</feature>
<dbReference type="GO" id="GO:0006310">
    <property type="term" value="P:DNA recombination"/>
    <property type="evidence" value="ECO:0007669"/>
    <property type="project" value="UniProtKB-KW"/>
</dbReference>
<evidence type="ECO:0000256" key="1">
    <source>
        <dbReference type="ARBA" id="ARBA00023172"/>
    </source>
</evidence>
<organism evidence="3 4">
    <name type="scientific">Zhenhengia yiwuensis</name>
    <dbReference type="NCBI Taxonomy" id="2763666"/>
    <lineage>
        <taxon>Bacteria</taxon>
        <taxon>Bacillati</taxon>
        <taxon>Bacillota</taxon>
        <taxon>Clostridia</taxon>
        <taxon>Lachnospirales</taxon>
        <taxon>Lachnospiraceae</taxon>
        <taxon>Zhenhengia</taxon>
    </lineage>
</organism>
<dbReference type="EMBL" id="JACRSY010000017">
    <property type="protein sequence ID" value="MBC8580129.1"/>
    <property type="molecule type" value="Genomic_DNA"/>
</dbReference>
<dbReference type="Proteomes" id="UP000655830">
    <property type="component" value="Unassembled WGS sequence"/>
</dbReference>
<gene>
    <name evidence="3" type="ORF">H8718_11405</name>
</gene>
<dbReference type="Pfam" id="PF00589">
    <property type="entry name" value="Phage_integrase"/>
    <property type="match status" value="1"/>
</dbReference>
<sequence length="85" mass="9495">MELLSLKEIKTLLQHYSTETNLLHKAAFYLAIGCGLRKSEMGALTIDDIDFENGILTKEVATSIDATSLRNYLIRICPPILLIQS</sequence>
<dbReference type="GO" id="GO:0015074">
    <property type="term" value="P:DNA integration"/>
    <property type="evidence" value="ECO:0007669"/>
    <property type="project" value="InterPro"/>
</dbReference>
<keyword evidence="1" id="KW-0233">DNA recombination</keyword>
<dbReference type="PROSITE" id="PS51898">
    <property type="entry name" value="TYR_RECOMBINASE"/>
    <property type="match status" value="1"/>
</dbReference>
<dbReference type="Gene3D" id="1.10.443.10">
    <property type="entry name" value="Intergrase catalytic core"/>
    <property type="match status" value="1"/>
</dbReference>
<evidence type="ECO:0000313" key="4">
    <source>
        <dbReference type="Proteomes" id="UP000655830"/>
    </source>
</evidence>
<dbReference type="InterPro" id="IPR013762">
    <property type="entry name" value="Integrase-like_cat_sf"/>
</dbReference>
<name>A0A926EGX8_9FIRM</name>
<comment type="caution">
    <text evidence="3">The sequence shown here is derived from an EMBL/GenBank/DDBJ whole genome shotgun (WGS) entry which is preliminary data.</text>
</comment>
<evidence type="ECO:0000313" key="3">
    <source>
        <dbReference type="EMBL" id="MBC8580129.1"/>
    </source>
</evidence>
<reference evidence="3" key="1">
    <citation type="submission" date="2020-08" db="EMBL/GenBank/DDBJ databases">
        <title>Genome public.</title>
        <authorList>
            <person name="Liu C."/>
            <person name="Sun Q."/>
        </authorList>
    </citation>
    <scope>NUCLEOTIDE SEQUENCE</scope>
    <source>
        <strain evidence="3">NSJ-12</strain>
    </source>
</reference>
<dbReference type="InterPro" id="IPR011010">
    <property type="entry name" value="DNA_brk_join_enz"/>
</dbReference>
<dbReference type="SUPFAM" id="SSF56349">
    <property type="entry name" value="DNA breaking-rejoining enzymes"/>
    <property type="match status" value="1"/>
</dbReference>
<dbReference type="RefSeq" id="WP_330597668.1">
    <property type="nucleotide sequence ID" value="NZ_JACRSY010000017.1"/>
</dbReference>
<dbReference type="GO" id="GO:0003677">
    <property type="term" value="F:DNA binding"/>
    <property type="evidence" value="ECO:0007669"/>
    <property type="project" value="InterPro"/>
</dbReference>
<proteinExistence type="predicted"/>
<protein>
    <submittedName>
        <fullName evidence="3">Tyrosine-type recombinase/integrase</fullName>
    </submittedName>
</protein>
<evidence type="ECO:0000259" key="2">
    <source>
        <dbReference type="PROSITE" id="PS51898"/>
    </source>
</evidence>
<dbReference type="InterPro" id="IPR002104">
    <property type="entry name" value="Integrase_catalytic"/>
</dbReference>
<accession>A0A926EGX8</accession>
<keyword evidence="4" id="KW-1185">Reference proteome</keyword>
<dbReference type="AlphaFoldDB" id="A0A926EGX8"/>